<gene>
    <name evidence="2" type="ORF">H6G24_32705</name>
</gene>
<reference evidence="2 3" key="1">
    <citation type="journal article" date="2020" name="ISME J.">
        <title>Comparative genomics reveals insights into cyanobacterial evolution and habitat adaptation.</title>
        <authorList>
            <person name="Chen M.Y."/>
            <person name="Teng W.K."/>
            <person name="Zhao L."/>
            <person name="Hu C.X."/>
            <person name="Zhou Y.K."/>
            <person name="Han B.P."/>
            <person name="Song L.R."/>
            <person name="Shu W.S."/>
        </authorList>
    </citation>
    <scope>NUCLEOTIDE SEQUENCE [LARGE SCALE GENOMIC DNA]</scope>
    <source>
        <strain evidence="2 3">FACHB-288</strain>
    </source>
</reference>
<dbReference type="Proteomes" id="UP000658514">
    <property type="component" value="Unassembled WGS sequence"/>
</dbReference>
<protein>
    <submittedName>
        <fullName evidence="2">Uncharacterized protein</fullName>
    </submittedName>
</protein>
<proteinExistence type="predicted"/>
<accession>A0ABR8AJU5</accession>
<evidence type="ECO:0000256" key="1">
    <source>
        <dbReference type="SAM" id="MobiDB-lite"/>
    </source>
</evidence>
<evidence type="ECO:0000313" key="3">
    <source>
        <dbReference type="Proteomes" id="UP000658514"/>
    </source>
</evidence>
<sequence>MNKLFATATMGLLSVGFSTLTLTPNVEALEPPSQAQSASKRMFEKSDRL</sequence>
<feature type="region of interest" description="Disordered" evidence="1">
    <location>
        <begin position="28"/>
        <end position="49"/>
    </location>
</feature>
<comment type="caution">
    <text evidence="2">The sequence shown here is derived from an EMBL/GenBank/DDBJ whole genome shotgun (WGS) entry which is preliminary data.</text>
</comment>
<dbReference type="EMBL" id="JACJQH010000079">
    <property type="protein sequence ID" value="MBD2200174.1"/>
    <property type="molecule type" value="Genomic_DNA"/>
</dbReference>
<keyword evidence="3" id="KW-1185">Reference proteome</keyword>
<evidence type="ECO:0000313" key="2">
    <source>
        <dbReference type="EMBL" id="MBD2200174.1"/>
    </source>
</evidence>
<organism evidence="2 3">
    <name type="scientific">Calothrix parietina FACHB-288</name>
    <dbReference type="NCBI Taxonomy" id="2692896"/>
    <lineage>
        <taxon>Bacteria</taxon>
        <taxon>Bacillati</taxon>
        <taxon>Cyanobacteriota</taxon>
        <taxon>Cyanophyceae</taxon>
        <taxon>Nostocales</taxon>
        <taxon>Calotrichaceae</taxon>
        <taxon>Calothrix</taxon>
    </lineage>
</organism>
<name>A0ABR8AJU5_9CYAN</name>
<dbReference type="RefSeq" id="WP_190550760.1">
    <property type="nucleotide sequence ID" value="NZ_CAWPNO010000116.1"/>
</dbReference>